<feature type="region of interest" description="Disordered" evidence="1">
    <location>
        <begin position="104"/>
        <end position="159"/>
    </location>
</feature>
<dbReference type="AlphaFoldDB" id="A0AB39U7D0"/>
<protein>
    <recommendedName>
        <fullName evidence="3">Integrase</fullName>
    </recommendedName>
</protein>
<gene>
    <name evidence="2" type="ORF">QN215_01605</name>
</gene>
<sequence>MASASFWLLKTPANRMRTRWYQISRFSRRVGKAPANATTDDAIRVMRNRNLRNAVKSFYEYAVERGYAQTNPTTCIPKIAMSPFTGIICQKTWSHSVSTRIDRTRERWSGSSNNSANQSSDPHCEHSRSRPTAGLARSSLPGTGDPAPILTLDDTIALR</sequence>
<evidence type="ECO:0000313" key="2">
    <source>
        <dbReference type="EMBL" id="XDS44857.1"/>
    </source>
</evidence>
<organism evidence="2">
    <name type="scientific">Bifidobacterium aquikefiricola</name>
    <dbReference type="NCBI Taxonomy" id="3059038"/>
    <lineage>
        <taxon>Bacteria</taxon>
        <taxon>Bacillati</taxon>
        <taxon>Actinomycetota</taxon>
        <taxon>Actinomycetes</taxon>
        <taxon>Bifidobacteriales</taxon>
        <taxon>Bifidobacteriaceae</taxon>
        <taxon>Bifidobacterium</taxon>
    </lineage>
</organism>
<proteinExistence type="predicted"/>
<evidence type="ECO:0000256" key="1">
    <source>
        <dbReference type="SAM" id="MobiDB-lite"/>
    </source>
</evidence>
<feature type="compositionally biased region" description="Low complexity" evidence="1">
    <location>
        <begin position="109"/>
        <end position="120"/>
    </location>
</feature>
<dbReference type="EMBL" id="CP129674">
    <property type="protein sequence ID" value="XDS44857.1"/>
    <property type="molecule type" value="Genomic_DNA"/>
</dbReference>
<accession>A0AB39U7D0</accession>
<reference evidence="2" key="1">
    <citation type="submission" date="2023-07" db="EMBL/GenBank/DDBJ databases">
        <title>Bifidobacterium aquikefiriaerophilum sp. nov. and Bifidobacterium eccum sp. nov., isolated from water kefir.</title>
        <authorList>
            <person name="Breselge S."/>
            <person name="Bellassi P."/>
            <person name="Barcenilla C."/>
            <person name="Alvarez-Ordonez A."/>
            <person name="Morelli L."/>
            <person name="Cotter P.D."/>
        </authorList>
    </citation>
    <scope>NUCLEOTIDE SEQUENCE</scope>
    <source>
        <strain evidence="2">WK041_4_12</strain>
    </source>
</reference>
<evidence type="ECO:0008006" key="3">
    <source>
        <dbReference type="Google" id="ProtNLM"/>
    </source>
</evidence>
<dbReference type="RefSeq" id="WP_369344403.1">
    <property type="nucleotide sequence ID" value="NZ_CP129674.1"/>
</dbReference>
<name>A0AB39U7D0_9BIFI</name>
<dbReference type="KEGG" id="baqk:QN215_01605"/>